<dbReference type="Proteomes" id="UP000050525">
    <property type="component" value="Unassembled WGS sequence"/>
</dbReference>
<accession>A0A151M2D3</accession>
<keyword evidence="2" id="KW-1185">Reference proteome</keyword>
<comment type="caution">
    <text evidence="1">The sequence shown here is derived from an EMBL/GenBank/DDBJ whole genome shotgun (WGS) entry which is preliminary data.</text>
</comment>
<protein>
    <submittedName>
        <fullName evidence="1">Uncharacterized protein</fullName>
    </submittedName>
</protein>
<dbReference type="EMBL" id="AKHW03006780">
    <property type="protein sequence ID" value="KYO18684.1"/>
    <property type="molecule type" value="Genomic_DNA"/>
</dbReference>
<organism evidence="1 2">
    <name type="scientific">Alligator mississippiensis</name>
    <name type="common">American alligator</name>
    <dbReference type="NCBI Taxonomy" id="8496"/>
    <lineage>
        <taxon>Eukaryota</taxon>
        <taxon>Metazoa</taxon>
        <taxon>Chordata</taxon>
        <taxon>Craniata</taxon>
        <taxon>Vertebrata</taxon>
        <taxon>Euteleostomi</taxon>
        <taxon>Archelosauria</taxon>
        <taxon>Archosauria</taxon>
        <taxon>Crocodylia</taxon>
        <taxon>Alligatoridae</taxon>
        <taxon>Alligatorinae</taxon>
        <taxon>Alligator</taxon>
    </lineage>
</organism>
<evidence type="ECO:0000313" key="2">
    <source>
        <dbReference type="Proteomes" id="UP000050525"/>
    </source>
</evidence>
<evidence type="ECO:0000313" key="1">
    <source>
        <dbReference type="EMBL" id="KYO18684.1"/>
    </source>
</evidence>
<name>A0A151M2D3_ALLMI</name>
<dbReference type="AlphaFoldDB" id="A0A151M2D3"/>
<reference evidence="1 2" key="1">
    <citation type="journal article" date="2012" name="Genome Biol.">
        <title>Sequencing three crocodilian genomes to illuminate the evolution of archosaurs and amniotes.</title>
        <authorList>
            <person name="St John J.A."/>
            <person name="Braun E.L."/>
            <person name="Isberg S.R."/>
            <person name="Miles L.G."/>
            <person name="Chong A.Y."/>
            <person name="Gongora J."/>
            <person name="Dalzell P."/>
            <person name="Moran C."/>
            <person name="Bed'hom B."/>
            <person name="Abzhanov A."/>
            <person name="Burgess S.C."/>
            <person name="Cooksey A.M."/>
            <person name="Castoe T.A."/>
            <person name="Crawford N.G."/>
            <person name="Densmore L.D."/>
            <person name="Drew J.C."/>
            <person name="Edwards S.V."/>
            <person name="Faircloth B.C."/>
            <person name="Fujita M.K."/>
            <person name="Greenwold M.J."/>
            <person name="Hoffmann F.G."/>
            <person name="Howard J.M."/>
            <person name="Iguchi T."/>
            <person name="Janes D.E."/>
            <person name="Khan S.Y."/>
            <person name="Kohno S."/>
            <person name="de Koning A.J."/>
            <person name="Lance S.L."/>
            <person name="McCarthy F.M."/>
            <person name="McCormack J.E."/>
            <person name="Merchant M.E."/>
            <person name="Peterson D.G."/>
            <person name="Pollock D.D."/>
            <person name="Pourmand N."/>
            <person name="Raney B.J."/>
            <person name="Roessler K.A."/>
            <person name="Sanford J.R."/>
            <person name="Sawyer R.H."/>
            <person name="Schmidt C.J."/>
            <person name="Triplett E.W."/>
            <person name="Tuberville T.D."/>
            <person name="Venegas-Anaya M."/>
            <person name="Howard J.T."/>
            <person name="Jarvis E.D."/>
            <person name="Guillette L.J.Jr."/>
            <person name="Glenn T.C."/>
            <person name="Green R.E."/>
            <person name="Ray D.A."/>
        </authorList>
    </citation>
    <scope>NUCLEOTIDE SEQUENCE [LARGE SCALE GENOMIC DNA]</scope>
    <source>
        <strain evidence="1">KSC_2009_1</strain>
    </source>
</reference>
<proteinExistence type="predicted"/>
<sequence length="96" mass="10647">MGGKGHKQGILPFTSCPHFVFLPCQHFGTFQEAVYVPFLPYVHSPACILPSPCPSHSAGNRFIQHFLHGPEKGDGVMGHRSTLLSMLSVHPEIQYY</sequence>
<gene>
    <name evidence="1" type="ORF">Y1Q_0009135</name>
</gene>